<dbReference type="Gene3D" id="3.40.462.20">
    <property type="match status" value="1"/>
</dbReference>
<protein>
    <submittedName>
        <fullName evidence="7">FAD-binding protein</fullName>
    </submittedName>
</protein>
<dbReference type="EMBL" id="MEHJ01000001">
    <property type="protein sequence ID" value="OEJ24577.1"/>
    <property type="molecule type" value="Genomic_DNA"/>
</dbReference>
<dbReference type="Gene3D" id="3.30.43.10">
    <property type="entry name" value="Uridine Diphospho-n-acetylenolpyruvylglucosamine Reductase, domain 2"/>
    <property type="match status" value="1"/>
</dbReference>
<dbReference type="SUPFAM" id="SSF56176">
    <property type="entry name" value="FAD-binding/transporter-associated domain-like"/>
    <property type="match status" value="1"/>
</dbReference>
<dbReference type="InterPro" id="IPR050416">
    <property type="entry name" value="FAD-linked_Oxidoreductase"/>
</dbReference>
<dbReference type="InterPro" id="IPR016169">
    <property type="entry name" value="FAD-bd_PCMH_sub2"/>
</dbReference>
<comment type="caution">
    <text evidence="7">The sequence shown here is derived from an EMBL/GenBank/DDBJ whole genome shotgun (WGS) entry which is preliminary data.</text>
</comment>
<keyword evidence="8" id="KW-1185">Reference proteome</keyword>
<dbReference type="PROSITE" id="PS51387">
    <property type="entry name" value="FAD_PCMH"/>
    <property type="match status" value="1"/>
</dbReference>
<dbReference type="AlphaFoldDB" id="A0A1E5P526"/>
<sequence length="461" mass="49082">MSADVETLAAEVRGPVLLPGSGGYDEERTGFQTGFRHRPAVVVGATRPEDVRAAVRFAAERRLPVAVQSTGHGIVTALDGEGVLITTRRMKAVLVDAEGGTASAQAGVLWGEVIERAAPHGLAPVNGSAPHIGVVGYLLGGGVGLLGRRTGYASDYVRAIDIVTADGALRHVTAGSDPDLFWALRGGGGNFGAVTAIETALVPVTRLYGGGLHFAADHPVDLLHAYRAWTLTLPEELTSSIGLMTFPSLPSVPEPLRGRYVAHVRIAFTGSAEEGERLVAPLRALGPRLIDTVREMPYTEVGTIYQDPHVPHAYFGGNVLLSELDPTALRTVVDVAGPDAAVPCIVDIRHLGGAFARRPTDPGAVGGRDAAYMLRVMTGGTAAPSTAARPVHQRVYDALKQWTVGRSLNSVYNDGAPVRQEQVRELFAAEDFERLRRVKTLHDPHNLFRFNHNIRPTAATD</sequence>
<dbReference type="STRING" id="285458.BGM19_28305"/>
<evidence type="ECO:0000256" key="2">
    <source>
        <dbReference type="ARBA" id="ARBA00005466"/>
    </source>
</evidence>
<dbReference type="PROSITE" id="PS00862">
    <property type="entry name" value="OX2_COVAL_FAD"/>
    <property type="match status" value="1"/>
</dbReference>
<dbReference type="Pfam" id="PF08031">
    <property type="entry name" value="BBE"/>
    <property type="match status" value="1"/>
</dbReference>
<dbReference type="GO" id="GO:0016491">
    <property type="term" value="F:oxidoreductase activity"/>
    <property type="evidence" value="ECO:0007669"/>
    <property type="project" value="UniProtKB-KW"/>
</dbReference>
<organism evidence="7 8">
    <name type="scientific">Streptomyces agglomeratus</name>
    <dbReference type="NCBI Taxonomy" id="285458"/>
    <lineage>
        <taxon>Bacteria</taxon>
        <taxon>Bacillati</taxon>
        <taxon>Actinomycetota</taxon>
        <taxon>Actinomycetes</taxon>
        <taxon>Kitasatosporales</taxon>
        <taxon>Streptomycetaceae</taxon>
        <taxon>Streptomyces</taxon>
    </lineage>
</organism>
<dbReference type="RefSeq" id="WP_069926448.1">
    <property type="nucleotide sequence ID" value="NZ_MEHI01000001.1"/>
</dbReference>
<evidence type="ECO:0000256" key="3">
    <source>
        <dbReference type="ARBA" id="ARBA00022630"/>
    </source>
</evidence>
<evidence type="ECO:0000256" key="1">
    <source>
        <dbReference type="ARBA" id="ARBA00001974"/>
    </source>
</evidence>
<reference evidence="7 8" key="1">
    <citation type="submission" date="2016-08" db="EMBL/GenBank/DDBJ databases">
        <title>Complete genome sequence of Streptomyces agglomeratus strain 6-3-2, a novel anti-MRSA actinomycete isolated from Wuli of Tebit, China.</title>
        <authorList>
            <person name="Chen X."/>
        </authorList>
    </citation>
    <scope>NUCLEOTIDE SEQUENCE [LARGE SCALE GENOMIC DNA]</scope>
    <source>
        <strain evidence="7 8">6-3-2</strain>
    </source>
</reference>
<keyword evidence="4" id="KW-0274">FAD</keyword>
<evidence type="ECO:0000313" key="8">
    <source>
        <dbReference type="Proteomes" id="UP000095759"/>
    </source>
</evidence>
<dbReference type="Gene3D" id="3.30.465.10">
    <property type="match status" value="1"/>
</dbReference>
<dbReference type="InterPro" id="IPR036318">
    <property type="entry name" value="FAD-bd_PCMH-like_sf"/>
</dbReference>
<dbReference type="Proteomes" id="UP000095759">
    <property type="component" value="Unassembled WGS sequence"/>
</dbReference>
<comment type="cofactor">
    <cofactor evidence="1">
        <name>FAD</name>
        <dbReference type="ChEBI" id="CHEBI:57692"/>
    </cofactor>
</comment>
<gene>
    <name evidence="7" type="ORF">AS594_08835</name>
</gene>
<dbReference type="PANTHER" id="PTHR42973:SF39">
    <property type="entry name" value="FAD-BINDING PCMH-TYPE DOMAIN-CONTAINING PROTEIN"/>
    <property type="match status" value="1"/>
</dbReference>
<evidence type="ECO:0000256" key="5">
    <source>
        <dbReference type="ARBA" id="ARBA00023002"/>
    </source>
</evidence>
<dbReference type="InterPro" id="IPR012951">
    <property type="entry name" value="BBE"/>
</dbReference>
<dbReference type="GO" id="GO:0071949">
    <property type="term" value="F:FAD binding"/>
    <property type="evidence" value="ECO:0007669"/>
    <property type="project" value="InterPro"/>
</dbReference>
<evidence type="ECO:0000256" key="4">
    <source>
        <dbReference type="ARBA" id="ARBA00022827"/>
    </source>
</evidence>
<evidence type="ECO:0000313" key="7">
    <source>
        <dbReference type="EMBL" id="OEJ24577.1"/>
    </source>
</evidence>
<dbReference type="PANTHER" id="PTHR42973">
    <property type="entry name" value="BINDING OXIDOREDUCTASE, PUTATIVE (AFU_ORTHOLOGUE AFUA_1G17690)-RELATED"/>
    <property type="match status" value="1"/>
</dbReference>
<dbReference type="InterPro" id="IPR006094">
    <property type="entry name" value="Oxid_FAD_bind_N"/>
</dbReference>
<keyword evidence="5" id="KW-0560">Oxidoreductase</keyword>
<evidence type="ECO:0000259" key="6">
    <source>
        <dbReference type="PROSITE" id="PS51387"/>
    </source>
</evidence>
<keyword evidence="3" id="KW-0285">Flavoprotein</keyword>
<name>A0A1E5P526_9ACTN</name>
<dbReference type="InterPro" id="IPR006093">
    <property type="entry name" value="Oxy_OxRdtase_FAD_BS"/>
</dbReference>
<dbReference type="InterPro" id="IPR016166">
    <property type="entry name" value="FAD-bd_PCMH"/>
</dbReference>
<feature type="domain" description="FAD-binding PCMH-type" evidence="6">
    <location>
        <begin position="35"/>
        <end position="204"/>
    </location>
</feature>
<dbReference type="OrthoDB" id="9775082at2"/>
<proteinExistence type="inferred from homology"/>
<dbReference type="Pfam" id="PF01565">
    <property type="entry name" value="FAD_binding_4"/>
    <property type="match status" value="1"/>
</dbReference>
<dbReference type="InterPro" id="IPR016167">
    <property type="entry name" value="FAD-bd_PCMH_sub1"/>
</dbReference>
<accession>A0A1E5P526</accession>
<comment type="similarity">
    <text evidence="2">Belongs to the oxygen-dependent FAD-linked oxidoreductase family.</text>
</comment>